<dbReference type="AlphaFoldDB" id="A0AAD9IN20"/>
<keyword evidence="2" id="KW-1185">Reference proteome</keyword>
<dbReference type="EMBL" id="JASFZW010000001">
    <property type="protein sequence ID" value="KAK2080711.1"/>
    <property type="molecule type" value="Genomic_DNA"/>
</dbReference>
<name>A0AAD9IN20_PROWI</name>
<comment type="caution">
    <text evidence="1">The sequence shown here is derived from an EMBL/GenBank/DDBJ whole genome shotgun (WGS) entry which is preliminary data.</text>
</comment>
<accession>A0AAD9IN20</accession>
<dbReference type="InterPro" id="IPR038538">
    <property type="entry name" value="MTERF_sf"/>
</dbReference>
<dbReference type="Proteomes" id="UP001255856">
    <property type="component" value="Unassembled WGS sequence"/>
</dbReference>
<dbReference type="Gene3D" id="1.25.70.10">
    <property type="entry name" value="Transcription termination factor 3, mitochondrial"/>
    <property type="match status" value="1"/>
</dbReference>
<gene>
    <name evidence="1" type="ORF">QBZ16_000565</name>
</gene>
<protein>
    <submittedName>
        <fullName evidence="1">Uncharacterized protein</fullName>
    </submittedName>
</protein>
<reference evidence="1" key="1">
    <citation type="submission" date="2021-01" db="EMBL/GenBank/DDBJ databases">
        <authorList>
            <person name="Eckstrom K.M.E."/>
        </authorList>
    </citation>
    <scope>NUCLEOTIDE SEQUENCE</scope>
    <source>
        <strain evidence="1">UVCC 0001</strain>
    </source>
</reference>
<organism evidence="1 2">
    <name type="scientific">Prototheca wickerhamii</name>
    <dbReference type="NCBI Taxonomy" id="3111"/>
    <lineage>
        <taxon>Eukaryota</taxon>
        <taxon>Viridiplantae</taxon>
        <taxon>Chlorophyta</taxon>
        <taxon>core chlorophytes</taxon>
        <taxon>Trebouxiophyceae</taxon>
        <taxon>Chlorellales</taxon>
        <taxon>Chlorellaceae</taxon>
        <taxon>Prototheca</taxon>
    </lineage>
</organism>
<evidence type="ECO:0000313" key="2">
    <source>
        <dbReference type="Proteomes" id="UP001255856"/>
    </source>
</evidence>
<evidence type="ECO:0000313" key="1">
    <source>
        <dbReference type="EMBL" id="KAK2080711.1"/>
    </source>
</evidence>
<sequence length="202" mass="22312">MASAVTDVPLVDGTGPAVKPCQSQRRVEWDLQWVDSIARDLFVVRDPDILEKTEEVIQYLLSVGIKNRDIENMAASCRHLLRVPAADMAAVVEHLRAQGIEGPLLDHLLVRHPQLLMYQPGPGPLLVRGKARARVEIEPPLEDGKRECIKLHVWRDGAAFDTAPIAPLDPLVGVSLESEDDEETVVEEAVVAEEQAEPTEEP</sequence>
<proteinExistence type="predicted"/>